<proteinExistence type="predicted"/>
<reference evidence="1 2" key="2">
    <citation type="submission" date="2018-11" db="EMBL/GenBank/DDBJ databases">
        <authorList>
            <consortium name="Pathogen Informatics"/>
        </authorList>
    </citation>
    <scope>NUCLEOTIDE SEQUENCE [LARGE SCALE GENOMIC DNA]</scope>
</reference>
<dbReference type="AlphaFoldDB" id="A0A0R3SNJ3"/>
<reference evidence="3" key="1">
    <citation type="submission" date="2017-02" db="UniProtKB">
        <authorList>
            <consortium name="WormBaseParasite"/>
        </authorList>
    </citation>
    <scope>IDENTIFICATION</scope>
</reference>
<dbReference type="WBParaSite" id="HDID_0000650801-mRNA-1">
    <property type="protein sequence ID" value="HDID_0000650801-mRNA-1"/>
    <property type="gene ID" value="HDID_0000650801"/>
</dbReference>
<dbReference type="OrthoDB" id="168404at2759"/>
<evidence type="ECO:0000313" key="3">
    <source>
        <dbReference type="WBParaSite" id="HDID_0000650801-mRNA-1"/>
    </source>
</evidence>
<name>A0A0R3SNJ3_HYMDI</name>
<evidence type="ECO:0000313" key="2">
    <source>
        <dbReference type="Proteomes" id="UP000274504"/>
    </source>
</evidence>
<protein>
    <submittedName>
        <fullName evidence="3">DUF5727 domain-containing protein</fullName>
    </submittedName>
</protein>
<accession>A0A0R3SNJ3</accession>
<dbReference type="Proteomes" id="UP000274504">
    <property type="component" value="Unassembled WGS sequence"/>
</dbReference>
<evidence type="ECO:0000313" key="1">
    <source>
        <dbReference type="EMBL" id="VDL58824.1"/>
    </source>
</evidence>
<sequence length="185" mass="20773">MLIYKMVNCLTGFIILFIIIIQITGLSGAENLLLRASAKVSITFRGPKEATFQCKMTTNFIFYTNASSFYLPVNIYNGQLKISTYNAEDFGDSSTFGIFETGKQNHMEFYLSARNPVPLLIKRLVIDKPIVKACVDLDQIGPHPNFLCRPDVTSEVISLSDQACNTALVWFFFLSSALVRQLSYV</sequence>
<dbReference type="EMBL" id="UYSG01005703">
    <property type="protein sequence ID" value="VDL58824.1"/>
    <property type="molecule type" value="Genomic_DNA"/>
</dbReference>
<gene>
    <name evidence="1" type="ORF">HDID_LOCUS6506</name>
</gene>
<organism evidence="3">
    <name type="scientific">Hymenolepis diminuta</name>
    <name type="common">Rat tapeworm</name>
    <dbReference type="NCBI Taxonomy" id="6216"/>
    <lineage>
        <taxon>Eukaryota</taxon>
        <taxon>Metazoa</taxon>
        <taxon>Spiralia</taxon>
        <taxon>Lophotrochozoa</taxon>
        <taxon>Platyhelminthes</taxon>
        <taxon>Cestoda</taxon>
        <taxon>Eucestoda</taxon>
        <taxon>Cyclophyllidea</taxon>
        <taxon>Hymenolepididae</taxon>
        <taxon>Hymenolepis</taxon>
    </lineage>
</organism>